<evidence type="ECO:0000313" key="2">
    <source>
        <dbReference type="EnsemblPlants" id="OMERI02G16830.1"/>
    </source>
</evidence>
<reference evidence="2" key="1">
    <citation type="submission" date="2015-04" db="UniProtKB">
        <authorList>
            <consortium name="EnsemblPlants"/>
        </authorList>
    </citation>
    <scope>IDENTIFICATION</scope>
</reference>
<dbReference type="HOGENOM" id="CLU_2516467_0_0_1"/>
<accession>A0A0E0CKM1</accession>
<proteinExistence type="predicted"/>
<feature type="compositionally biased region" description="Basic residues" evidence="1">
    <location>
        <begin position="51"/>
        <end position="60"/>
    </location>
</feature>
<feature type="compositionally biased region" description="Basic and acidic residues" evidence="1">
    <location>
        <begin position="29"/>
        <end position="46"/>
    </location>
</feature>
<evidence type="ECO:0000313" key="3">
    <source>
        <dbReference type="Proteomes" id="UP000008021"/>
    </source>
</evidence>
<feature type="region of interest" description="Disordered" evidence="1">
    <location>
        <begin position="1"/>
        <end position="85"/>
    </location>
</feature>
<dbReference type="Proteomes" id="UP000008021">
    <property type="component" value="Chromosome 2"/>
</dbReference>
<organism evidence="2">
    <name type="scientific">Oryza meridionalis</name>
    <dbReference type="NCBI Taxonomy" id="40149"/>
    <lineage>
        <taxon>Eukaryota</taxon>
        <taxon>Viridiplantae</taxon>
        <taxon>Streptophyta</taxon>
        <taxon>Embryophyta</taxon>
        <taxon>Tracheophyta</taxon>
        <taxon>Spermatophyta</taxon>
        <taxon>Magnoliopsida</taxon>
        <taxon>Liliopsida</taxon>
        <taxon>Poales</taxon>
        <taxon>Poaceae</taxon>
        <taxon>BOP clade</taxon>
        <taxon>Oryzoideae</taxon>
        <taxon>Oryzeae</taxon>
        <taxon>Oryzinae</taxon>
        <taxon>Oryza</taxon>
    </lineage>
</organism>
<feature type="compositionally biased region" description="Gly residues" evidence="1">
    <location>
        <begin position="16"/>
        <end position="28"/>
    </location>
</feature>
<dbReference type="Gramene" id="OMERI02G16830.1">
    <property type="protein sequence ID" value="OMERI02G16830.1"/>
    <property type="gene ID" value="OMERI02G16830"/>
</dbReference>
<reference evidence="2" key="2">
    <citation type="submission" date="2018-05" db="EMBL/GenBank/DDBJ databases">
        <title>OmerRS3 (Oryza meridionalis Reference Sequence Version 3).</title>
        <authorList>
            <person name="Zhang J."/>
            <person name="Kudrna D."/>
            <person name="Lee S."/>
            <person name="Talag J."/>
            <person name="Welchert J."/>
            <person name="Wing R.A."/>
        </authorList>
    </citation>
    <scope>NUCLEOTIDE SEQUENCE [LARGE SCALE GENOMIC DNA]</scope>
    <source>
        <strain evidence="2">cv. OR44</strain>
    </source>
</reference>
<evidence type="ECO:0000256" key="1">
    <source>
        <dbReference type="SAM" id="MobiDB-lite"/>
    </source>
</evidence>
<name>A0A0E0CKM1_9ORYZ</name>
<dbReference type="EnsemblPlants" id="OMERI02G16830.1">
    <property type="protein sequence ID" value="OMERI02G16830.1"/>
    <property type="gene ID" value="OMERI02G16830"/>
</dbReference>
<dbReference type="AlphaFoldDB" id="A0A0E0CKM1"/>
<sequence length="85" mass="8981">MTLQDDGVITGDDGVLAGGDGVLAGGDGVPEHERQRVAEDAEHKEGGGAGRRTRTRRRRRMDGPQVAANGRTMRRTNVGGRSGIE</sequence>
<protein>
    <submittedName>
        <fullName evidence="2">Uncharacterized protein</fullName>
    </submittedName>
</protein>
<keyword evidence="3" id="KW-1185">Reference proteome</keyword>